<reference evidence="2 3" key="1">
    <citation type="journal article" date="2020" name="Genome Biol. Evol.">
        <title>Comparative genomics of Sclerotiniaceae.</title>
        <authorList>
            <person name="Valero Jimenez C.A."/>
            <person name="Steentjes M."/>
            <person name="Scholten O.E."/>
            <person name="Van Kan J.A.L."/>
        </authorList>
    </citation>
    <scope>NUCLEOTIDE SEQUENCE [LARGE SCALE GENOMIC DNA]</scope>
    <source>
        <strain evidence="2 3">MUCL 94</strain>
    </source>
</reference>
<protein>
    <submittedName>
        <fullName evidence="2">Uncharacterized protein</fullName>
    </submittedName>
</protein>
<organism evidence="2 3">
    <name type="scientific">Botrytis byssoidea</name>
    <dbReference type="NCBI Taxonomy" id="139641"/>
    <lineage>
        <taxon>Eukaryota</taxon>
        <taxon>Fungi</taxon>
        <taxon>Dikarya</taxon>
        <taxon>Ascomycota</taxon>
        <taxon>Pezizomycotina</taxon>
        <taxon>Leotiomycetes</taxon>
        <taxon>Helotiales</taxon>
        <taxon>Sclerotiniaceae</taxon>
        <taxon>Botrytis</taxon>
    </lineage>
</organism>
<dbReference type="Proteomes" id="UP000710849">
    <property type="component" value="Unassembled WGS sequence"/>
</dbReference>
<dbReference type="EMBL" id="RCSW01000003">
    <property type="protein sequence ID" value="KAF7952289.1"/>
    <property type="molecule type" value="Genomic_DNA"/>
</dbReference>
<comment type="caution">
    <text evidence="2">The sequence shown here is derived from an EMBL/GenBank/DDBJ whole genome shotgun (WGS) entry which is preliminary data.</text>
</comment>
<name>A0A9P5IUX7_9HELO</name>
<accession>A0A9P5IUX7</accession>
<sequence>MEMTVSESDRSPSRDSFATTENEEHMLIGNLMEGASMSRPSSAQGSLAHEEDEERNHVLSNENATMETLPADFDTQSLGEESLPKVRPRHNIRMACKYCVLCQAQFPPFFSEISGIDTFWKWRQKRKVQPWEYKFRAVIEINREDEEEDIGITELMAFPEGRCQEGTFSLIWGYVGPSSAYGSFMIVADETSRLFYQMHRPAQLSVALYPKSSLVPKMIRIFGTDYIQSLCAESTTIPITDAAIACSYKLAIGTHGICAIQIVSEDGSFCWVGKVPTSGLVWYVDAQRDFRRDVKLYYTFKGLNIDGESFLNYIHRDGYGLYRYIPFYKGYEYTTGITFHFHTGLITVVEAYYGENTELTGVYSGVALHLPLEHNERISFVWIKLVDTRSPRYYIPAFVIQTTHGRTCHLGPYIPPDDYQFYDWYRLTFQGQITGICVQNSDWALKNFNITSDGNEVEPLQPLLHYETPRQQPQKYQFNNFGLYFSSGKFFQMKKVTSCRINERCVGILIHYLYKPPLVLGQWYKPEVSIHQIIYDRSHPPPSRIMFRSARFGKSEEEFVVDVNFTQEETPSVDTNDHVQVFDLGLEEHIAWWFTTSTDLISLWNPGDQPANGIQMSEVICRDYEK</sequence>
<dbReference type="RefSeq" id="XP_038736855.1">
    <property type="nucleotide sequence ID" value="XM_038872297.1"/>
</dbReference>
<dbReference type="AlphaFoldDB" id="A0A9P5IUX7"/>
<gene>
    <name evidence="2" type="ORF">EAE97_001786</name>
</gene>
<keyword evidence="3" id="KW-1185">Reference proteome</keyword>
<evidence type="ECO:0000313" key="2">
    <source>
        <dbReference type="EMBL" id="KAF7952289.1"/>
    </source>
</evidence>
<evidence type="ECO:0000256" key="1">
    <source>
        <dbReference type="SAM" id="MobiDB-lite"/>
    </source>
</evidence>
<proteinExistence type="predicted"/>
<feature type="region of interest" description="Disordered" evidence="1">
    <location>
        <begin position="1"/>
        <end position="57"/>
    </location>
</feature>
<dbReference type="GeneID" id="62145375"/>
<evidence type="ECO:0000313" key="3">
    <source>
        <dbReference type="Proteomes" id="UP000710849"/>
    </source>
</evidence>